<reference evidence="1" key="1">
    <citation type="submission" date="2021-01" db="EMBL/GenBank/DDBJ databases">
        <title>Fulvivirga kasyanovii gen. nov., sp nov., a novel member of the phylum Bacteroidetes isolated from seawater in a mussel farm.</title>
        <authorList>
            <person name="Zhao L.-H."/>
            <person name="Wang Z.-J."/>
        </authorList>
    </citation>
    <scope>NUCLEOTIDE SEQUENCE</scope>
    <source>
        <strain evidence="1">2943</strain>
    </source>
</reference>
<gene>
    <name evidence="1" type="ORF">JL102_05415</name>
</gene>
<evidence type="ECO:0000313" key="2">
    <source>
        <dbReference type="Proteomes" id="UP000659388"/>
    </source>
</evidence>
<proteinExistence type="predicted"/>
<protein>
    <submittedName>
        <fullName evidence="1">Uncharacterized protein</fullName>
    </submittedName>
</protein>
<dbReference type="RefSeq" id="WP_202243225.1">
    <property type="nucleotide sequence ID" value="NZ_JAESIY010000002.1"/>
</dbReference>
<dbReference type="Proteomes" id="UP000659388">
    <property type="component" value="Unassembled WGS sequence"/>
</dbReference>
<dbReference type="AlphaFoldDB" id="A0A937F757"/>
<accession>A0A937F757</accession>
<name>A0A937F757_9BACT</name>
<evidence type="ECO:0000313" key="1">
    <source>
        <dbReference type="EMBL" id="MBL3655560.1"/>
    </source>
</evidence>
<dbReference type="EMBL" id="JAESIY010000002">
    <property type="protein sequence ID" value="MBL3655560.1"/>
    <property type="molecule type" value="Genomic_DNA"/>
</dbReference>
<keyword evidence="2" id="KW-1185">Reference proteome</keyword>
<organism evidence="1 2">
    <name type="scientific">Fulvivirga sediminis</name>
    <dbReference type="NCBI Taxonomy" id="2803949"/>
    <lineage>
        <taxon>Bacteria</taxon>
        <taxon>Pseudomonadati</taxon>
        <taxon>Bacteroidota</taxon>
        <taxon>Cytophagia</taxon>
        <taxon>Cytophagales</taxon>
        <taxon>Fulvivirgaceae</taxon>
        <taxon>Fulvivirga</taxon>
    </lineage>
</organism>
<sequence length="215" mass="25560">MPKLRQVKQKYPDNIEYEYACEDCSSSNAYLSLFDYQYKFENDSLFFYLKSGEYFRDLCYQNFCAPQLKVAYPLTSVIPLFKKDFDWEKYKDLDRISQIAWYMRSLENPVKRSILISGRIDGQYSFLMTLDLEDEDEIKGVYMYTSNGKFLELKGHGIEPRNVEVFEYLNGKSTGKFKLKYEGTLESAYDIKRFEWYSADGKKSYKVEVDAFDIY</sequence>
<comment type="caution">
    <text evidence="1">The sequence shown here is derived from an EMBL/GenBank/DDBJ whole genome shotgun (WGS) entry which is preliminary data.</text>
</comment>